<gene>
    <name evidence="1" type="ORF">DI536_06515</name>
</gene>
<dbReference type="EMBL" id="QFQP01000003">
    <property type="protein sequence ID" value="PZR16800.1"/>
    <property type="molecule type" value="Genomic_DNA"/>
</dbReference>
<dbReference type="AlphaFoldDB" id="A0A2W5TMJ8"/>
<sequence>MRRLLFASSFALAACVTTPSLPTEVDAEWPGTYTNGDSTLDVQVFGKTGAAPAEFQVRFFHEARPRPDKPTCLGDGAIAPKVELPCPTAADLERCPRRIGLEKVNGGFVISFSGAGWTEQECTLQAIQPMPKPMTVVRGDAFINVVTPYVDELKDRDGDPKLLASLGKAPELKTAQLAQSLRAEFDRQKLNPSRQPVALVLLTLKKFHQLAYEACEGALDGCEERKITTALANSVGAYKQRVDTLQAEIDAK</sequence>
<protein>
    <recommendedName>
        <fullName evidence="3">Lipoprotein</fullName>
    </recommendedName>
</protein>
<organism evidence="1 2">
    <name type="scientific">Archangium gephyra</name>
    <dbReference type="NCBI Taxonomy" id="48"/>
    <lineage>
        <taxon>Bacteria</taxon>
        <taxon>Pseudomonadati</taxon>
        <taxon>Myxococcota</taxon>
        <taxon>Myxococcia</taxon>
        <taxon>Myxococcales</taxon>
        <taxon>Cystobacterineae</taxon>
        <taxon>Archangiaceae</taxon>
        <taxon>Archangium</taxon>
    </lineage>
</organism>
<evidence type="ECO:0008006" key="3">
    <source>
        <dbReference type="Google" id="ProtNLM"/>
    </source>
</evidence>
<dbReference type="PROSITE" id="PS51257">
    <property type="entry name" value="PROKAR_LIPOPROTEIN"/>
    <property type="match status" value="1"/>
</dbReference>
<evidence type="ECO:0000313" key="2">
    <source>
        <dbReference type="Proteomes" id="UP000249061"/>
    </source>
</evidence>
<proteinExistence type="predicted"/>
<reference evidence="1 2" key="1">
    <citation type="submission" date="2017-08" db="EMBL/GenBank/DDBJ databases">
        <title>Infants hospitalized years apart are colonized by the same room-sourced microbial strains.</title>
        <authorList>
            <person name="Brooks B."/>
            <person name="Olm M.R."/>
            <person name="Firek B.A."/>
            <person name="Baker R."/>
            <person name="Thomas B.C."/>
            <person name="Morowitz M.J."/>
            <person name="Banfield J.F."/>
        </authorList>
    </citation>
    <scope>NUCLEOTIDE SEQUENCE [LARGE SCALE GENOMIC DNA]</scope>
    <source>
        <strain evidence="1">S2_003_000_R2_14</strain>
    </source>
</reference>
<evidence type="ECO:0000313" key="1">
    <source>
        <dbReference type="EMBL" id="PZR16800.1"/>
    </source>
</evidence>
<comment type="caution">
    <text evidence="1">The sequence shown here is derived from an EMBL/GenBank/DDBJ whole genome shotgun (WGS) entry which is preliminary data.</text>
</comment>
<dbReference type="Proteomes" id="UP000249061">
    <property type="component" value="Unassembled WGS sequence"/>
</dbReference>
<accession>A0A2W5TMJ8</accession>
<name>A0A2W5TMJ8_9BACT</name>